<evidence type="ECO:0000313" key="2">
    <source>
        <dbReference type="Proteomes" id="UP001162501"/>
    </source>
</evidence>
<accession>A0AC60A6A6</accession>
<protein>
    <submittedName>
        <fullName evidence="1">Uncharacterized protein</fullName>
    </submittedName>
</protein>
<dbReference type="Proteomes" id="UP001162501">
    <property type="component" value="Chromosome 8"/>
</dbReference>
<organism evidence="1 2">
    <name type="scientific">Rangifer tarandus platyrhynchus</name>
    <name type="common">Svalbard reindeer</name>
    <dbReference type="NCBI Taxonomy" id="3082113"/>
    <lineage>
        <taxon>Eukaryota</taxon>
        <taxon>Metazoa</taxon>
        <taxon>Chordata</taxon>
        <taxon>Craniata</taxon>
        <taxon>Vertebrata</taxon>
        <taxon>Euteleostomi</taxon>
        <taxon>Mammalia</taxon>
        <taxon>Eutheria</taxon>
        <taxon>Laurasiatheria</taxon>
        <taxon>Artiodactyla</taxon>
        <taxon>Ruminantia</taxon>
        <taxon>Pecora</taxon>
        <taxon>Cervidae</taxon>
        <taxon>Odocoileinae</taxon>
        <taxon>Rangifer</taxon>
    </lineage>
</organism>
<reference evidence="1" key="2">
    <citation type="submission" date="2025-03" db="EMBL/GenBank/DDBJ databases">
        <authorList>
            <consortium name="ELIXIR-Norway"/>
            <consortium name="Elixir Norway"/>
        </authorList>
    </citation>
    <scope>NUCLEOTIDE SEQUENCE</scope>
</reference>
<dbReference type="EMBL" id="OX596092">
    <property type="protein sequence ID" value="CAN0563071.1"/>
    <property type="molecule type" value="Genomic_DNA"/>
</dbReference>
<sequence length="123" mass="14194">MKAHVPQNPEVLDPPEEMLRCRTSWEEMRGVWPFCLHERALTRTRRCRVLRQRGCSVSPWTWILTPVGRVSKVQGESRLGLRVAHPGLHWRSPSSSGAQRLTHQTFVTGDDSFFLEFTPRLSS</sequence>
<name>A0AC60A6A6_RANTA</name>
<reference evidence="1" key="1">
    <citation type="submission" date="2023-05" db="EMBL/GenBank/DDBJ databases">
        <authorList>
            <consortium name="ELIXIR-Norway"/>
        </authorList>
    </citation>
    <scope>NUCLEOTIDE SEQUENCE</scope>
</reference>
<evidence type="ECO:0000313" key="1">
    <source>
        <dbReference type="EMBL" id="CAN0563071.1"/>
    </source>
</evidence>
<gene>
    <name evidence="1" type="ORF">MRATA1EN22A_LOCUS27459</name>
</gene>
<proteinExistence type="predicted"/>